<comment type="caution">
    <text evidence="3">The sequence shown here is derived from an EMBL/GenBank/DDBJ whole genome shotgun (WGS) entry which is preliminary data.</text>
</comment>
<evidence type="ECO:0000259" key="2">
    <source>
        <dbReference type="PROSITE" id="PS50966"/>
    </source>
</evidence>
<accession>A0A1G2QXM6</accession>
<dbReference type="PROSITE" id="PS50966">
    <property type="entry name" value="ZF_SWIM"/>
    <property type="match status" value="1"/>
</dbReference>
<dbReference type="AlphaFoldDB" id="A0A1G2QXM6"/>
<keyword evidence="1" id="KW-0479">Metal-binding</keyword>
<proteinExistence type="predicted"/>
<sequence>MQPPRFTFEDVKYTDDSATFERAEALYRKGSVKNIHEIGFGRNIGYRAVVQSTQPYEVEINSRHVDQGDCTCYMGQHDMLCKHMLALALAVLDATVGLTSPPPATDLLEAQQRVNEGMAKLRAYTGPSKVWFSYQRTLATGVGIIADAVSELPPSKENADYLWKLVLRLSKKLATGGIDDSDGVVGDCIRTLVEQLGTYAKEKPELKPIITRYCQDDTGFGFEEDLREVVLGPS</sequence>
<keyword evidence="1" id="KW-0862">Zinc</keyword>
<reference evidence="3 4" key="1">
    <citation type="journal article" date="2016" name="Nat. Commun.">
        <title>Thousands of microbial genomes shed light on interconnected biogeochemical processes in an aquifer system.</title>
        <authorList>
            <person name="Anantharaman K."/>
            <person name="Brown C.T."/>
            <person name="Hug L.A."/>
            <person name="Sharon I."/>
            <person name="Castelle C.J."/>
            <person name="Probst A.J."/>
            <person name="Thomas B.C."/>
            <person name="Singh A."/>
            <person name="Wilkins M.J."/>
            <person name="Karaoz U."/>
            <person name="Brodie E.L."/>
            <person name="Williams K.H."/>
            <person name="Hubbard S.S."/>
            <person name="Banfield J.F."/>
        </authorList>
    </citation>
    <scope>NUCLEOTIDE SEQUENCE [LARGE SCALE GENOMIC DNA]</scope>
</reference>
<keyword evidence="1" id="KW-0863">Zinc-finger</keyword>
<organism evidence="3 4">
    <name type="scientific">Candidatus Wildermuthbacteria bacterium RIFCSPHIGHO2_01_FULL_48_27b</name>
    <dbReference type="NCBI Taxonomy" id="1802447"/>
    <lineage>
        <taxon>Bacteria</taxon>
        <taxon>Candidatus Wildermuthiibacteriota</taxon>
    </lineage>
</organism>
<dbReference type="EMBL" id="MHTS01000008">
    <property type="protein sequence ID" value="OHA64752.1"/>
    <property type="molecule type" value="Genomic_DNA"/>
</dbReference>
<evidence type="ECO:0000256" key="1">
    <source>
        <dbReference type="PROSITE-ProRule" id="PRU00325"/>
    </source>
</evidence>
<name>A0A1G2QXM6_9BACT</name>
<gene>
    <name evidence="3" type="ORF">A2843_02430</name>
</gene>
<dbReference type="Pfam" id="PF04434">
    <property type="entry name" value="SWIM"/>
    <property type="match status" value="1"/>
</dbReference>
<evidence type="ECO:0000313" key="4">
    <source>
        <dbReference type="Proteomes" id="UP000178170"/>
    </source>
</evidence>
<evidence type="ECO:0000313" key="3">
    <source>
        <dbReference type="EMBL" id="OHA64752.1"/>
    </source>
</evidence>
<dbReference type="InterPro" id="IPR007527">
    <property type="entry name" value="Znf_SWIM"/>
</dbReference>
<feature type="domain" description="SWIM-type" evidence="2">
    <location>
        <begin position="56"/>
        <end position="92"/>
    </location>
</feature>
<protein>
    <recommendedName>
        <fullName evidence="2">SWIM-type domain-containing protein</fullName>
    </recommendedName>
</protein>
<dbReference type="Proteomes" id="UP000178170">
    <property type="component" value="Unassembled WGS sequence"/>
</dbReference>
<dbReference type="GO" id="GO:0008270">
    <property type="term" value="F:zinc ion binding"/>
    <property type="evidence" value="ECO:0007669"/>
    <property type="project" value="UniProtKB-KW"/>
</dbReference>